<reference evidence="3" key="1">
    <citation type="submission" date="2022-01" db="EMBL/GenBank/DDBJ databases">
        <authorList>
            <person name="King R."/>
        </authorList>
    </citation>
    <scope>NUCLEOTIDE SEQUENCE</scope>
</reference>
<protein>
    <submittedName>
        <fullName evidence="3">Uncharacterized protein</fullName>
    </submittedName>
</protein>
<feature type="region of interest" description="Disordered" evidence="2">
    <location>
        <begin position="199"/>
        <end position="231"/>
    </location>
</feature>
<gene>
    <name evidence="3" type="ORF">PHAECO_LOCUS1008</name>
</gene>
<feature type="compositionally biased region" description="Basic residues" evidence="2">
    <location>
        <begin position="219"/>
        <end position="231"/>
    </location>
</feature>
<name>A0A9N9SAK0_PHACE</name>
<dbReference type="AlphaFoldDB" id="A0A9N9SAK0"/>
<dbReference type="OrthoDB" id="6777457at2759"/>
<feature type="coiled-coil region" evidence="1">
    <location>
        <begin position="39"/>
        <end position="66"/>
    </location>
</feature>
<accession>A0A9N9SAK0</accession>
<keyword evidence="1" id="KW-0175">Coiled coil</keyword>
<evidence type="ECO:0000313" key="3">
    <source>
        <dbReference type="EMBL" id="CAG9812583.1"/>
    </source>
</evidence>
<organism evidence="3 4">
    <name type="scientific">Phaedon cochleariae</name>
    <name type="common">Mustard beetle</name>
    <dbReference type="NCBI Taxonomy" id="80249"/>
    <lineage>
        <taxon>Eukaryota</taxon>
        <taxon>Metazoa</taxon>
        <taxon>Ecdysozoa</taxon>
        <taxon>Arthropoda</taxon>
        <taxon>Hexapoda</taxon>
        <taxon>Insecta</taxon>
        <taxon>Pterygota</taxon>
        <taxon>Neoptera</taxon>
        <taxon>Endopterygota</taxon>
        <taxon>Coleoptera</taxon>
        <taxon>Polyphaga</taxon>
        <taxon>Cucujiformia</taxon>
        <taxon>Chrysomeloidea</taxon>
        <taxon>Chrysomelidae</taxon>
        <taxon>Chrysomelinae</taxon>
        <taxon>Chrysomelini</taxon>
        <taxon>Phaedon</taxon>
    </lineage>
</organism>
<proteinExistence type="predicted"/>
<evidence type="ECO:0000256" key="1">
    <source>
        <dbReference type="SAM" id="Coils"/>
    </source>
</evidence>
<sequence length="231" mass="26352">MPLSDGAGVTLLDLHKILQNLDAKSDKTQETLCEIKSELLAANNKIVSLEEENTKLKERISQLDSRSRRNNILVFGLQSATPLEGLYQFRDTLEIDLDLKDINNIYFFPAKTNKEKVLKLELLSYLKKIEILKNLHKLKNKNWYVVDDLSPEDQSINKALRQHLNRAKQNGIQATIRRNHLIVNNSKFSLEDLELDPSITKEKPVSSATPSVADETNSRRKPPHRAAKGFN</sequence>
<keyword evidence="4" id="KW-1185">Reference proteome</keyword>
<evidence type="ECO:0000313" key="4">
    <source>
        <dbReference type="Proteomes" id="UP001153737"/>
    </source>
</evidence>
<evidence type="ECO:0000256" key="2">
    <source>
        <dbReference type="SAM" id="MobiDB-lite"/>
    </source>
</evidence>
<dbReference type="Proteomes" id="UP001153737">
    <property type="component" value="Chromosome 1"/>
</dbReference>
<dbReference type="EMBL" id="OU896707">
    <property type="protein sequence ID" value="CAG9812583.1"/>
    <property type="molecule type" value="Genomic_DNA"/>
</dbReference>
<reference evidence="3" key="2">
    <citation type="submission" date="2022-10" db="EMBL/GenBank/DDBJ databases">
        <authorList>
            <consortium name="ENA_rothamsted_submissions"/>
            <consortium name="culmorum"/>
            <person name="King R."/>
        </authorList>
    </citation>
    <scope>NUCLEOTIDE SEQUENCE</scope>
</reference>